<evidence type="ECO:0000256" key="1">
    <source>
        <dbReference type="ARBA" id="ARBA00006484"/>
    </source>
</evidence>
<dbReference type="EMBL" id="CP009812">
    <property type="protein sequence ID" value="ATZ52886.1"/>
    <property type="molecule type" value="Genomic_DNA"/>
</dbReference>
<dbReference type="GO" id="GO:0005737">
    <property type="term" value="C:cytoplasm"/>
    <property type="evidence" value="ECO:0007669"/>
    <property type="project" value="TreeGrafter"/>
</dbReference>
<organism evidence="6 7">
    <name type="scientific">Botryotinia fuckeliana (strain B05.10)</name>
    <name type="common">Noble rot fungus</name>
    <name type="synonym">Botrytis cinerea</name>
    <dbReference type="NCBI Taxonomy" id="332648"/>
    <lineage>
        <taxon>Eukaryota</taxon>
        <taxon>Fungi</taxon>
        <taxon>Dikarya</taxon>
        <taxon>Ascomycota</taxon>
        <taxon>Pezizomycotina</taxon>
        <taxon>Leotiomycetes</taxon>
        <taxon>Helotiales</taxon>
        <taxon>Sclerotiniaceae</taxon>
        <taxon>Botrytis</taxon>
    </lineage>
</organism>
<keyword evidence="7" id="KW-1185">Reference proteome</keyword>
<sequence length="362" mass="39052">MTPSKLTVSHNSLDSLLKMDLKMDFEIEGKVAIVTGAGSGINLAFATLLLSKGCNVVIADLSLQPAATELLTTYTSPSLPTHTSTSPDSSSPRTPAPPQCLYHPTDVTSWPALTSLFDFTLSHFPTGIDILVPGAGLFDPLISNFYNPPGTPLSQDTHHLRSPPPLSQGPTETHPTPPPPKINRFPGSFHTLNVNVTHPIRLTQMGVEYWTSSKRSGRVVCLGSVAGQIGVMETPLYNASKFAITGFVRSLAGLEELGIRVTAIAPALVQTPIWSHQPDKMAMLTSGQKWIARETVAEAMLELLTREDYVGGTILEVSGCGTRVVKMIGDEGPTFEPGYMIGNLEGYKEEIYHKLREGKMGM</sequence>
<dbReference type="InterPro" id="IPR020904">
    <property type="entry name" value="Sc_DH/Rdtase_CS"/>
</dbReference>
<dbReference type="Pfam" id="PF00106">
    <property type="entry name" value="adh_short"/>
    <property type="match status" value="1"/>
</dbReference>
<dbReference type="VEuPathDB" id="FungiDB:Bcin08g05060"/>
<keyword evidence="2" id="KW-0521">NADP</keyword>
<accession>A0A384JQL8</accession>
<dbReference type="SUPFAM" id="SSF51735">
    <property type="entry name" value="NAD(P)-binding Rossmann-fold domains"/>
    <property type="match status" value="1"/>
</dbReference>
<comment type="similarity">
    <text evidence="1 4">Belongs to the short-chain dehydrogenases/reductases (SDR) family.</text>
</comment>
<feature type="region of interest" description="Disordered" evidence="5">
    <location>
        <begin position="75"/>
        <end position="99"/>
    </location>
</feature>
<protein>
    <recommendedName>
        <fullName evidence="8">NAD(P)-binding protein</fullName>
    </recommendedName>
</protein>
<name>A0A384JQL8_BOTFB</name>
<proteinExistence type="inferred from homology"/>
<dbReference type="KEGG" id="bfu:BCIN_08g05060"/>
<dbReference type="InterPro" id="IPR036291">
    <property type="entry name" value="NAD(P)-bd_dom_sf"/>
</dbReference>
<gene>
    <name evidence="6" type="ORF">BCIN_08g05060</name>
</gene>
<evidence type="ECO:0000313" key="7">
    <source>
        <dbReference type="Proteomes" id="UP000001798"/>
    </source>
</evidence>
<dbReference type="RefSeq" id="XP_024550484.1">
    <property type="nucleotide sequence ID" value="XM_024694692.1"/>
</dbReference>
<dbReference type="PANTHER" id="PTHR44229">
    <property type="entry name" value="15-HYDROXYPROSTAGLANDIN DEHYDROGENASE [NAD(+)]"/>
    <property type="match status" value="1"/>
</dbReference>
<evidence type="ECO:0000313" key="6">
    <source>
        <dbReference type="EMBL" id="ATZ52886.1"/>
    </source>
</evidence>
<feature type="region of interest" description="Disordered" evidence="5">
    <location>
        <begin position="152"/>
        <end position="183"/>
    </location>
</feature>
<dbReference type="InterPro" id="IPR002347">
    <property type="entry name" value="SDR_fam"/>
</dbReference>
<reference evidence="6 7" key="3">
    <citation type="journal article" date="2017" name="Mol. Plant Pathol.">
        <title>A gapless genome sequence of the fungus Botrytis cinerea.</title>
        <authorList>
            <person name="Van Kan J.A."/>
            <person name="Stassen J.H."/>
            <person name="Mosbach A."/>
            <person name="Van Der Lee T.A."/>
            <person name="Faino L."/>
            <person name="Farmer A.D."/>
            <person name="Papasotiriou D.G."/>
            <person name="Zhou S."/>
            <person name="Seidl M.F."/>
            <person name="Cottam E."/>
            <person name="Edel D."/>
            <person name="Hahn M."/>
            <person name="Schwartz D.C."/>
            <person name="Dietrich R.A."/>
            <person name="Widdison S."/>
            <person name="Scalliet G."/>
        </authorList>
    </citation>
    <scope>NUCLEOTIDE SEQUENCE [LARGE SCALE GENOMIC DNA]</scope>
    <source>
        <strain evidence="6 7">B05.10</strain>
    </source>
</reference>
<evidence type="ECO:0000256" key="2">
    <source>
        <dbReference type="ARBA" id="ARBA00022857"/>
    </source>
</evidence>
<dbReference type="Gene3D" id="3.40.50.720">
    <property type="entry name" value="NAD(P)-binding Rossmann-like Domain"/>
    <property type="match status" value="1"/>
</dbReference>
<reference evidence="6 7" key="1">
    <citation type="journal article" date="2011" name="PLoS Genet.">
        <title>Genomic analysis of the necrotrophic fungal pathogens Sclerotinia sclerotiorum and Botrytis cinerea.</title>
        <authorList>
            <person name="Amselem J."/>
            <person name="Cuomo C.A."/>
            <person name="van Kan J.A."/>
            <person name="Viaud M."/>
            <person name="Benito E.P."/>
            <person name="Couloux A."/>
            <person name="Coutinho P.M."/>
            <person name="de Vries R.P."/>
            <person name="Dyer P.S."/>
            <person name="Fillinger S."/>
            <person name="Fournier E."/>
            <person name="Gout L."/>
            <person name="Hahn M."/>
            <person name="Kohn L."/>
            <person name="Lapalu N."/>
            <person name="Plummer K.M."/>
            <person name="Pradier J.M."/>
            <person name="Quevillon E."/>
            <person name="Sharon A."/>
            <person name="Simon A."/>
            <person name="ten Have A."/>
            <person name="Tudzynski B."/>
            <person name="Tudzynski P."/>
            <person name="Wincker P."/>
            <person name="Andrew M."/>
            <person name="Anthouard V."/>
            <person name="Beever R.E."/>
            <person name="Beffa R."/>
            <person name="Benoit I."/>
            <person name="Bouzid O."/>
            <person name="Brault B."/>
            <person name="Chen Z."/>
            <person name="Choquer M."/>
            <person name="Collemare J."/>
            <person name="Cotton P."/>
            <person name="Danchin E.G."/>
            <person name="Da Silva C."/>
            <person name="Gautier A."/>
            <person name="Giraud C."/>
            <person name="Giraud T."/>
            <person name="Gonzalez C."/>
            <person name="Grossetete S."/>
            <person name="Guldener U."/>
            <person name="Henrissat B."/>
            <person name="Howlett B.J."/>
            <person name="Kodira C."/>
            <person name="Kretschmer M."/>
            <person name="Lappartient A."/>
            <person name="Leroch M."/>
            <person name="Levis C."/>
            <person name="Mauceli E."/>
            <person name="Neuveglise C."/>
            <person name="Oeser B."/>
            <person name="Pearson M."/>
            <person name="Poulain J."/>
            <person name="Poussereau N."/>
            <person name="Quesneville H."/>
            <person name="Rascle C."/>
            <person name="Schumacher J."/>
            <person name="Segurens B."/>
            <person name="Sexton A."/>
            <person name="Silva E."/>
            <person name="Sirven C."/>
            <person name="Soanes D.M."/>
            <person name="Talbot N.J."/>
            <person name="Templeton M."/>
            <person name="Yandava C."/>
            <person name="Yarden O."/>
            <person name="Zeng Q."/>
            <person name="Rollins J.A."/>
            <person name="Lebrun M.H."/>
            <person name="Dickman M."/>
        </authorList>
    </citation>
    <scope>NUCLEOTIDE SEQUENCE [LARGE SCALE GENOMIC DNA]</scope>
    <source>
        <strain evidence="6 7">B05.10</strain>
    </source>
</reference>
<dbReference type="GO" id="GO:0016616">
    <property type="term" value="F:oxidoreductase activity, acting on the CH-OH group of donors, NAD or NADP as acceptor"/>
    <property type="evidence" value="ECO:0007669"/>
    <property type="project" value="TreeGrafter"/>
</dbReference>
<dbReference type="Proteomes" id="UP000001798">
    <property type="component" value="Chromosome 8"/>
</dbReference>
<reference evidence="6 7" key="2">
    <citation type="journal article" date="2012" name="Eukaryot. Cell">
        <title>Genome update of Botrytis cinerea strains B05.10 and T4.</title>
        <authorList>
            <person name="Staats M."/>
            <person name="van Kan J.A."/>
        </authorList>
    </citation>
    <scope>NUCLEOTIDE SEQUENCE [LARGE SCALE GENOMIC DNA]</scope>
    <source>
        <strain evidence="6 7">B05.10</strain>
    </source>
</reference>
<dbReference type="OrthoDB" id="5296at2759"/>
<dbReference type="PANTHER" id="PTHR44229:SF4">
    <property type="entry name" value="15-HYDROXYPROSTAGLANDIN DEHYDROGENASE [NAD(+)]"/>
    <property type="match status" value="1"/>
</dbReference>
<evidence type="ECO:0008006" key="8">
    <source>
        <dbReference type="Google" id="ProtNLM"/>
    </source>
</evidence>
<evidence type="ECO:0000256" key="5">
    <source>
        <dbReference type="SAM" id="MobiDB-lite"/>
    </source>
</evidence>
<dbReference type="PROSITE" id="PS00061">
    <property type="entry name" value="ADH_SHORT"/>
    <property type="match status" value="1"/>
</dbReference>
<evidence type="ECO:0000256" key="4">
    <source>
        <dbReference type="RuleBase" id="RU000363"/>
    </source>
</evidence>
<dbReference type="AlphaFoldDB" id="A0A384JQL8"/>
<evidence type="ECO:0000256" key="3">
    <source>
        <dbReference type="ARBA" id="ARBA00023002"/>
    </source>
</evidence>
<dbReference type="GeneID" id="5432908"/>
<feature type="compositionally biased region" description="Low complexity" evidence="5">
    <location>
        <begin position="75"/>
        <end position="93"/>
    </location>
</feature>
<keyword evidence="3" id="KW-0560">Oxidoreductase</keyword>
<dbReference type="PRINTS" id="PR00080">
    <property type="entry name" value="SDRFAMILY"/>
</dbReference>
<dbReference type="PRINTS" id="PR00081">
    <property type="entry name" value="GDHRDH"/>
</dbReference>